<dbReference type="AlphaFoldDB" id="A0A1Y5PDJ4"/>
<dbReference type="EMBL" id="FLQS01000030">
    <property type="protein sequence ID" value="SBS76786.1"/>
    <property type="molecule type" value="Genomic_DNA"/>
</dbReference>
<evidence type="ECO:0000313" key="2">
    <source>
        <dbReference type="EMBL" id="SBS76786.1"/>
    </source>
</evidence>
<feature type="compositionally biased region" description="Low complexity" evidence="1">
    <location>
        <begin position="71"/>
        <end position="94"/>
    </location>
</feature>
<reference evidence="2" key="1">
    <citation type="submission" date="2016-03" db="EMBL/GenBank/DDBJ databases">
        <authorList>
            <person name="Ploux O."/>
        </authorList>
    </citation>
    <scope>NUCLEOTIDE SEQUENCE</scope>
    <source>
        <strain evidence="2">UC10</strain>
    </source>
</reference>
<dbReference type="Pfam" id="PF17963">
    <property type="entry name" value="Big_9"/>
    <property type="match status" value="1"/>
</dbReference>
<dbReference type="Gene3D" id="2.60.40.2810">
    <property type="match status" value="1"/>
</dbReference>
<proteinExistence type="predicted"/>
<dbReference type="NCBIfam" id="TIGR01965">
    <property type="entry name" value="VCBS_repeat"/>
    <property type="match status" value="1"/>
</dbReference>
<feature type="region of interest" description="Disordered" evidence="1">
    <location>
        <begin position="31"/>
        <end position="102"/>
    </location>
</feature>
<sequence>MSQRRKHRIEPYQWLGAGAIAVGIGAALASGSGVAHAESEPGTGSAGPSARSSATGATASGSAKPARKNTPKVAVAGSAKKPASAGKARSARPSPRVPSPAAPSAEVLAAALAAATRPTTAVSAPRAMAVANPVSELARERSIADINMSVGWIPGVGTVINGMSLVADFLDFTVAALNGDAADMRDEIGDMALDVVGMIPVVGAPVAATIHRATAPVVPPPNQVPSAVNDSFTTNENTQLTGNVLTNDTDPDGDVLTAAVGTGPSHGSLTLDANGSFTYTPAENFYGTDTFSYTISDGKGGNAVGTVSITVKSVDPAPVVDAQPYSLNPAGPDPVTGKIKGHFNVTDDDPLTYTVVTAPDPTLGVFELDEQTGEWSFTPYPRTRVLAGYFSPDSPAAVKLTFTITATDGISTTPPIPVSENIAGAPNAALTLPAGTVAVLPFVDPATGDAYVFGIGGFDDIFSAPDDQTYSYLVAVIHSDGSYSIPVGSHSATGVASDAFAVGDTTYVVSWTADDATGYRTYLSELRPDGLATLDGTLEGSFDDLIVVGDTTYLLTETGDYTNGYQTHLTGLGPGGLTPTMSIPGSAYHDPIVIGDTTYLVTETGNYETGYQTHVTRLGPGGVGSTTSIPGDLHEDSWGYSIVVGDITYLVTHTGDYETGYETRVTSVGYDGVVPPMSISGSATDEPIVIGDTTYLLVTPHSRIVTHVVALTADGAIPVGSIPGVRKGDPIVIDGTTYLLSETGDDESNSWQTWVTTLAPATGGITVVGDPIPGYLSMWDTPSIVVDGVTYLMTQKWDTAVGYQTYLTSLRSDGVGPVSPAILGRVDFDPVLVVGDTSYLTTTTRYYWTADGTYAYSRTFLTAMGPAGPTSGLDPVPGYPSSEPIVVGDTTYLVLEEEYDSATRYQIQLMVVTADGLTPIGDPLTGRLNSDNNFSVIVVGDTHFLAVETDDPSGAHQTTLVTLGPSGLTPVSAPLPGHSSHTPIVVGDTTYLVTQTGEYDSAQTYFTAVKPDGAIVAGTPIAGELRTDEPFVVAGDTTYVVTAEWEPLGGGSYTTSTTHVIALTPEGLVSVDYLGWASQTIVVGDITYLLSTVSPDESGGGTDSTKTYVVALTPDGPAGLADPLSGYQVLRTDTGDTTYLAFMSYPDDADGLDDIMTHVLALTADGAFVDDFPGQMVHADSIFTVGGTRYMTTTSGVWAIRVDGSQPEFSQN</sequence>
<protein>
    <recommendedName>
        <fullName evidence="3">Outer membrane adhesin like protein</fullName>
    </recommendedName>
</protein>
<feature type="compositionally biased region" description="Low complexity" evidence="1">
    <location>
        <begin position="31"/>
        <end position="64"/>
    </location>
</feature>
<evidence type="ECO:0008006" key="3">
    <source>
        <dbReference type="Google" id="ProtNLM"/>
    </source>
</evidence>
<evidence type="ECO:0000256" key="1">
    <source>
        <dbReference type="SAM" id="MobiDB-lite"/>
    </source>
</evidence>
<gene>
    <name evidence="2" type="ORF">MHPYR_360052</name>
</gene>
<organism evidence="2">
    <name type="scientific">uncultured Mycobacterium sp</name>
    <dbReference type="NCBI Taxonomy" id="171292"/>
    <lineage>
        <taxon>Bacteria</taxon>
        <taxon>Bacillati</taxon>
        <taxon>Actinomycetota</taxon>
        <taxon>Actinomycetes</taxon>
        <taxon>Mycobacteriales</taxon>
        <taxon>Mycobacteriaceae</taxon>
        <taxon>Mycobacterium</taxon>
        <taxon>environmental samples</taxon>
    </lineage>
</organism>
<dbReference type="InterPro" id="IPR010221">
    <property type="entry name" value="VCBS_dom"/>
</dbReference>
<name>A0A1Y5PDJ4_9MYCO</name>
<accession>A0A1Y5PDJ4</accession>